<evidence type="ECO:0000313" key="2">
    <source>
        <dbReference type="EMBL" id="TEB23709.1"/>
    </source>
</evidence>
<proteinExistence type="predicted"/>
<dbReference type="InterPro" id="IPR011333">
    <property type="entry name" value="SKP1/BTB/POZ_sf"/>
</dbReference>
<dbReference type="InterPro" id="IPR000210">
    <property type="entry name" value="BTB/POZ_dom"/>
</dbReference>
<dbReference type="SMART" id="SM00225">
    <property type="entry name" value="BTB"/>
    <property type="match status" value="1"/>
</dbReference>
<reference evidence="2 3" key="1">
    <citation type="journal article" date="2019" name="Nat. Ecol. Evol.">
        <title>Megaphylogeny resolves global patterns of mushroom evolution.</title>
        <authorList>
            <person name="Varga T."/>
            <person name="Krizsan K."/>
            <person name="Foldi C."/>
            <person name="Dima B."/>
            <person name="Sanchez-Garcia M."/>
            <person name="Sanchez-Ramirez S."/>
            <person name="Szollosi G.J."/>
            <person name="Szarkandi J.G."/>
            <person name="Papp V."/>
            <person name="Albert L."/>
            <person name="Andreopoulos W."/>
            <person name="Angelini C."/>
            <person name="Antonin V."/>
            <person name="Barry K.W."/>
            <person name="Bougher N.L."/>
            <person name="Buchanan P."/>
            <person name="Buyck B."/>
            <person name="Bense V."/>
            <person name="Catcheside P."/>
            <person name="Chovatia M."/>
            <person name="Cooper J."/>
            <person name="Damon W."/>
            <person name="Desjardin D."/>
            <person name="Finy P."/>
            <person name="Geml J."/>
            <person name="Haridas S."/>
            <person name="Hughes K."/>
            <person name="Justo A."/>
            <person name="Karasinski D."/>
            <person name="Kautmanova I."/>
            <person name="Kiss B."/>
            <person name="Kocsube S."/>
            <person name="Kotiranta H."/>
            <person name="LaButti K.M."/>
            <person name="Lechner B.E."/>
            <person name="Liimatainen K."/>
            <person name="Lipzen A."/>
            <person name="Lukacs Z."/>
            <person name="Mihaltcheva S."/>
            <person name="Morgado L.N."/>
            <person name="Niskanen T."/>
            <person name="Noordeloos M.E."/>
            <person name="Ohm R.A."/>
            <person name="Ortiz-Santana B."/>
            <person name="Ovrebo C."/>
            <person name="Racz N."/>
            <person name="Riley R."/>
            <person name="Savchenko A."/>
            <person name="Shiryaev A."/>
            <person name="Soop K."/>
            <person name="Spirin V."/>
            <person name="Szebenyi C."/>
            <person name="Tomsovsky M."/>
            <person name="Tulloss R.E."/>
            <person name="Uehling J."/>
            <person name="Grigoriev I.V."/>
            <person name="Vagvolgyi C."/>
            <person name="Papp T."/>
            <person name="Martin F.M."/>
            <person name="Miettinen O."/>
            <person name="Hibbett D.S."/>
            <person name="Nagy L.G."/>
        </authorList>
    </citation>
    <scope>NUCLEOTIDE SEQUENCE [LARGE SCALE GENOMIC DNA]</scope>
    <source>
        <strain evidence="2 3">FP101781</strain>
    </source>
</reference>
<organism evidence="2 3">
    <name type="scientific">Coprinellus micaceus</name>
    <name type="common">Glistening ink-cap mushroom</name>
    <name type="synonym">Coprinus micaceus</name>
    <dbReference type="NCBI Taxonomy" id="71717"/>
    <lineage>
        <taxon>Eukaryota</taxon>
        <taxon>Fungi</taxon>
        <taxon>Dikarya</taxon>
        <taxon>Basidiomycota</taxon>
        <taxon>Agaricomycotina</taxon>
        <taxon>Agaricomycetes</taxon>
        <taxon>Agaricomycetidae</taxon>
        <taxon>Agaricales</taxon>
        <taxon>Agaricineae</taxon>
        <taxon>Psathyrellaceae</taxon>
        <taxon>Coprinellus</taxon>
    </lineage>
</organism>
<keyword evidence="3" id="KW-1185">Reference proteome</keyword>
<dbReference type="Gene3D" id="3.30.710.10">
    <property type="entry name" value="Potassium Channel Kv1.1, Chain A"/>
    <property type="match status" value="1"/>
</dbReference>
<dbReference type="Proteomes" id="UP000298030">
    <property type="component" value="Unassembled WGS sequence"/>
</dbReference>
<name>A0A4Y7SR26_COPMI</name>
<dbReference type="PROSITE" id="PS50097">
    <property type="entry name" value="BTB"/>
    <property type="match status" value="1"/>
</dbReference>
<accession>A0A4Y7SR26</accession>
<gene>
    <name evidence="2" type="ORF">FA13DRAFT_1400103</name>
</gene>
<dbReference type="OrthoDB" id="71307at2759"/>
<dbReference type="Pfam" id="PF00651">
    <property type="entry name" value="BTB"/>
    <property type="match status" value="1"/>
</dbReference>
<protein>
    <recommendedName>
        <fullName evidence="1">BTB domain-containing protein</fullName>
    </recommendedName>
</protein>
<feature type="domain" description="BTB" evidence="1">
    <location>
        <begin position="21"/>
        <end position="90"/>
    </location>
</feature>
<sequence>MPSSCPSIASTANYEFDAADADVVLLSSGHVSPTKFRLHKCILSLASPFFRDMFTLPQASSHDNSEKADIPEIPVSESGNVLEPLLRFVYPIPDPVLHSLDELEPVLAAAVKYEFDAVIASLRGFLVSAPFLQASPVKVYAIACRYGLTDEAKIASRYTLGTDLLQLEEAAAQSLKSMVAFDYHRLLVLHKRRAEAAIEFIRKMGEEDDQCGGLIKCMQCNGSVFTAQGPPKWWIEWEKDAVDELKARPTTDVVFGLDFLYGAARKSGCVRCMGSVLESWKVLRDLKEAIDSLPSTT</sequence>
<dbReference type="AlphaFoldDB" id="A0A4Y7SR26"/>
<dbReference type="STRING" id="71717.A0A4Y7SR26"/>
<evidence type="ECO:0000259" key="1">
    <source>
        <dbReference type="PROSITE" id="PS50097"/>
    </source>
</evidence>
<dbReference type="EMBL" id="QPFP01000074">
    <property type="protein sequence ID" value="TEB23709.1"/>
    <property type="molecule type" value="Genomic_DNA"/>
</dbReference>
<comment type="caution">
    <text evidence="2">The sequence shown here is derived from an EMBL/GenBank/DDBJ whole genome shotgun (WGS) entry which is preliminary data.</text>
</comment>
<dbReference type="CDD" id="cd18186">
    <property type="entry name" value="BTB_POZ_ZBTB_KLHL-like"/>
    <property type="match status" value="1"/>
</dbReference>
<dbReference type="SUPFAM" id="SSF54695">
    <property type="entry name" value="POZ domain"/>
    <property type="match status" value="1"/>
</dbReference>
<evidence type="ECO:0000313" key="3">
    <source>
        <dbReference type="Proteomes" id="UP000298030"/>
    </source>
</evidence>